<gene>
    <name evidence="2" type="ORF">H5410_051044</name>
</gene>
<evidence type="ECO:0000256" key="1">
    <source>
        <dbReference type="SAM" id="MobiDB-lite"/>
    </source>
</evidence>
<keyword evidence="3" id="KW-1185">Reference proteome</keyword>
<evidence type="ECO:0000313" key="3">
    <source>
        <dbReference type="Proteomes" id="UP000824120"/>
    </source>
</evidence>
<evidence type="ECO:0000313" key="2">
    <source>
        <dbReference type="EMBL" id="KAG5580417.1"/>
    </source>
</evidence>
<protein>
    <submittedName>
        <fullName evidence="2">Uncharacterized protein</fullName>
    </submittedName>
</protein>
<sequence>MKLNTKVLNQMIGSHSISIQLSEKLMSHVVPYHHPNEQLGLPSYTRVNPNNGVWGLWGCIREVGLKIGTLGHLSAQVQTNMSNPEKEYEASLSELDDDRPLQSRQSELRARAHTESNRVPPISTPDD</sequence>
<comment type="caution">
    <text evidence="2">The sequence shown here is derived from an EMBL/GenBank/DDBJ whole genome shotgun (WGS) entry which is preliminary data.</text>
</comment>
<proteinExistence type="predicted"/>
<reference evidence="2 3" key="1">
    <citation type="submission" date="2020-09" db="EMBL/GenBank/DDBJ databases">
        <title>De no assembly of potato wild relative species, Solanum commersonii.</title>
        <authorList>
            <person name="Cho K."/>
        </authorList>
    </citation>
    <scope>NUCLEOTIDE SEQUENCE [LARGE SCALE GENOMIC DNA]</scope>
    <source>
        <strain evidence="2">LZ3.2</strain>
        <tissue evidence="2">Leaf</tissue>
    </source>
</reference>
<accession>A0A9J5WX44</accession>
<dbReference type="EMBL" id="JACXVP010000010">
    <property type="protein sequence ID" value="KAG5580417.1"/>
    <property type="molecule type" value="Genomic_DNA"/>
</dbReference>
<feature type="region of interest" description="Disordered" evidence="1">
    <location>
        <begin position="78"/>
        <end position="127"/>
    </location>
</feature>
<dbReference type="Proteomes" id="UP000824120">
    <property type="component" value="Chromosome 10"/>
</dbReference>
<dbReference type="AlphaFoldDB" id="A0A9J5WX44"/>
<feature type="compositionally biased region" description="Basic and acidic residues" evidence="1">
    <location>
        <begin position="98"/>
        <end position="116"/>
    </location>
</feature>
<organism evidence="2 3">
    <name type="scientific">Solanum commersonii</name>
    <name type="common">Commerson's wild potato</name>
    <name type="synonym">Commerson's nightshade</name>
    <dbReference type="NCBI Taxonomy" id="4109"/>
    <lineage>
        <taxon>Eukaryota</taxon>
        <taxon>Viridiplantae</taxon>
        <taxon>Streptophyta</taxon>
        <taxon>Embryophyta</taxon>
        <taxon>Tracheophyta</taxon>
        <taxon>Spermatophyta</taxon>
        <taxon>Magnoliopsida</taxon>
        <taxon>eudicotyledons</taxon>
        <taxon>Gunneridae</taxon>
        <taxon>Pentapetalae</taxon>
        <taxon>asterids</taxon>
        <taxon>lamiids</taxon>
        <taxon>Solanales</taxon>
        <taxon>Solanaceae</taxon>
        <taxon>Solanoideae</taxon>
        <taxon>Solaneae</taxon>
        <taxon>Solanum</taxon>
    </lineage>
</organism>
<name>A0A9J5WX44_SOLCO</name>